<feature type="domain" description="Sialate O-acetylesterase" evidence="2">
    <location>
        <begin position="94"/>
        <end position="339"/>
    </location>
</feature>
<proteinExistence type="predicted"/>
<dbReference type="InterPro" id="IPR005181">
    <property type="entry name" value="SASA"/>
</dbReference>
<protein>
    <submittedName>
        <fullName evidence="3">Sialate O-acetylesterase</fullName>
    </submittedName>
</protein>
<dbReference type="SUPFAM" id="SSF52266">
    <property type="entry name" value="SGNH hydrolase"/>
    <property type="match status" value="1"/>
</dbReference>
<dbReference type="InterPro" id="IPR039329">
    <property type="entry name" value="SIAE"/>
</dbReference>
<dbReference type="Pfam" id="PF03629">
    <property type="entry name" value="SASA"/>
    <property type="match status" value="1"/>
</dbReference>
<dbReference type="PANTHER" id="PTHR22901">
    <property type="entry name" value="SIALATE O-ACETYLESTERASE"/>
    <property type="match status" value="1"/>
</dbReference>
<organism evidence="3 4">
    <name type="scientific">Pontibacter rugosus</name>
    <dbReference type="NCBI Taxonomy" id="1745966"/>
    <lineage>
        <taxon>Bacteria</taxon>
        <taxon>Pseudomonadati</taxon>
        <taxon>Bacteroidota</taxon>
        <taxon>Cytophagia</taxon>
        <taxon>Cytophagales</taxon>
        <taxon>Hymenobacteraceae</taxon>
        <taxon>Pontibacter</taxon>
    </lineage>
</organism>
<comment type="caution">
    <text evidence="3">The sequence shown here is derived from an EMBL/GenBank/DDBJ whole genome shotgun (WGS) entry which is preliminary data.</text>
</comment>
<evidence type="ECO:0000313" key="4">
    <source>
        <dbReference type="Proteomes" id="UP001597094"/>
    </source>
</evidence>
<dbReference type="RefSeq" id="WP_377523772.1">
    <property type="nucleotide sequence ID" value="NZ_JBHTLD010000033.1"/>
</dbReference>
<accession>A0ABW3SM45</accession>
<evidence type="ECO:0000313" key="3">
    <source>
        <dbReference type="EMBL" id="MFD1185700.1"/>
    </source>
</evidence>
<dbReference type="InterPro" id="IPR036514">
    <property type="entry name" value="SGNH_hydro_sf"/>
</dbReference>
<dbReference type="Proteomes" id="UP001597094">
    <property type="component" value="Unassembled WGS sequence"/>
</dbReference>
<evidence type="ECO:0000256" key="1">
    <source>
        <dbReference type="ARBA" id="ARBA00022801"/>
    </source>
</evidence>
<dbReference type="PANTHER" id="PTHR22901:SF0">
    <property type="entry name" value="SIALATE O-ACETYLESTERASE"/>
    <property type="match status" value="1"/>
</dbReference>
<name>A0ABW3SM45_9BACT</name>
<evidence type="ECO:0000259" key="2">
    <source>
        <dbReference type="Pfam" id="PF03629"/>
    </source>
</evidence>
<reference evidence="4" key="1">
    <citation type="journal article" date="2019" name="Int. J. Syst. Evol. Microbiol.">
        <title>The Global Catalogue of Microorganisms (GCM) 10K type strain sequencing project: providing services to taxonomists for standard genome sequencing and annotation.</title>
        <authorList>
            <consortium name="The Broad Institute Genomics Platform"/>
            <consortium name="The Broad Institute Genome Sequencing Center for Infectious Disease"/>
            <person name="Wu L."/>
            <person name="Ma J."/>
        </authorList>
    </citation>
    <scope>NUCLEOTIDE SEQUENCE [LARGE SCALE GENOMIC DNA]</scope>
    <source>
        <strain evidence="4">JCM 31319</strain>
    </source>
</reference>
<keyword evidence="1" id="KW-0378">Hydrolase</keyword>
<keyword evidence="4" id="KW-1185">Reference proteome</keyword>
<dbReference type="EMBL" id="JBHTLD010000033">
    <property type="protein sequence ID" value="MFD1185700.1"/>
    <property type="molecule type" value="Genomic_DNA"/>
</dbReference>
<sequence>MSSLSPLLANVGLPAIFNNHMVLQQNADVVIWGWGKAQEPISVTTSWNQQAVKTVTSPNGHWKVTVKTPAAGGPYSVTVQGYNTIVLEDVLIGEVWLVSGQSNMEWSARAGIDNAEEAVKGADYPNIRFFNVLHRTADAPQLDLGGEWQASTPETMIDFSAIAYFFGRELHQELDVPIGLINSSWGGTPAEVWMAPEVITSDPGLAEAAKKIAPMEWAPHEPGKTYHAMLAPLIPFRIAGVLWYQGETNTAAPQSYERLFPALIKQWRSEWGYEFPFYYAQIAPFTYGRPQEGVLLRDAQRKSLVVPNTGMVVINDIGNTKDIHPRNKLDVGKRFANIALNKTYGRKNLPVSGPLYREMKTEGNKIRLYFDHAEKGLMVKGKNLTHFEVAGEDQKFVPAKAKVDGNTIVVSAPGVKKPKAVRFAWSNTAEPNLFNTEGLPASSFRTDDWPISLQ</sequence>
<dbReference type="Gene3D" id="3.40.50.1110">
    <property type="entry name" value="SGNH hydrolase"/>
    <property type="match status" value="1"/>
</dbReference>
<gene>
    <name evidence="3" type="ORF">ACFQ2O_05720</name>
</gene>